<protein>
    <submittedName>
        <fullName evidence="1">Putative virion structural protein</fullName>
    </submittedName>
</protein>
<evidence type="ECO:0000313" key="2">
    <source>
        <dbReference type="Proteomes" id="UP000318420"/>
    </source>
</evidence>
<gene>
    <name evidence="1" type="ORF">LAh10_41</name>
</gene>
<evidence type="ECO:0000313" key="1">
    <source>
        <dbReference type="EMBL" id="QDH47089.1"/>
    </source>
</evidence>
<reference evidence="1 2" key="1">
    <citation type="submission" date="2019-04" db="EMBL/GenBank/DDBJ databases">
        <title>Novel bacteriophages capable of disrupting biofilms from clinical strains of Aeromonas hydrophila with intrinsic antibiotic resistance.</title>
        <authorList>
            <person name="Kabwe M."/>
            <person name="Brown T.L."/>
            <person name="Speirs L."/>
            <person name="Ku H."/>
            <person name="Leach M."/>
            <person name="Chan H.T."/>
            <person name="Petrovski S."/>
            <person name="Lock P."/>
            <person name="Tucci J."/>
        </authorList>
    </citation>
    <scope>NUCLEOTIDE SEQUENCE [LARGE SCALE GENOMIC DNA]</scope>
</reference>
<sequence length="306" mass="33953">MAQQIDNNRQKSILPNQLVSPTGIGVVVSAAINCNRPVDIPKYTTLNEHFNVLADESIGKKNGKDFQLAYFGIGIGGSRSIGEDSFGLEDRKVNQHKATDFNAFHGIPFIARELSNDLDPVLRDQYRLRVVRKIGEKIYVLYFLKLINFDSFAPSMKVGTRDPATGNETSYPYEPKKEDLQPTPFQLTVQDSIPLSNTYVHGTGTLDLTLNVDDLHEIRNACRILYGNANKAAINEWYVCHGIETRNDGEIGEGGTVVYKELQSAVVSFNITEAWARDANANTKMPCFFEYGNSLPLLVGSDELAG</sequence>
<dbReference type="Pfam" id="PF23838">
    <property type="entry name" value="DUF7208"/>
    <property type="match status" value="1"/>
</dbReference>
<organism evidence="1 2">
    <name type="scientific">Aeromonas phage LAh10</name>
    <dbReference type="NCBI Taxonomy" id="2591025"/>
    <lineage>
        <taxon>Viruses</taxon>
        <taxon>Duplodnaviria</taxon>
        <taxon>Heunggongvirae</taxon>
        <taxon>Uroviricota</taxon>
        <taxon>Caudoviricetes</taxon>
        <taxon>Chimalliviridae</taxon>
        <taxon>Ludhianavirus</taxon>
        <taxon>Ludhianavirus LAh10</taxon>
    </lineage>
</organism>
<dbReference type="InterPro" id="IPR055632">
    <property type="entry name" value="DUF7208"/>
</dbReference>
<keyword evidence="2" id="KW-1185">Reference proteome</keyword>
<dbReference type="EMBL" id="MK838116">
    <property type="protein sequence ID" value="QDH47089.1"/>
    <property type="molecule type" value="Genomic_DNA"/>
</dbReference>
<name>A0A514A1C9_9CAUD</name>
<proteinExistence type="predicted"/>
<dbReference type="Proteomes" id="UP000318420">
    <property type="component" value="Segment"/>
</dbReference>
<accession>A0A514A1C9</accession>